<dbReference type="AlphaFoldDB" id="A0AAE1CSJ6"/>
<sequence>MKSVSTTFSLESNQGETAGYTGMANWRDVLTAAFVVCLFTPLSEADFFAGKDQSQRWEGYQLTAPRPHGQFVQLSTVAHIVGGERQGRAWLLAHRGVKEEKLQEFVTSNKNRTVVRPHAGDHAIRVDSPSTHVLANLQATRGVIPTFTLLDAHSPIPDRCLGTKYVVAPVESRGGHSFVVVKSLNEETMVYLTLDNDVDGIYGGLLEIDGRLYGPGDTVIIKMKPHASKTLSSVDVGSGLAVAGISVVTSHPVAVYSGSVASEPSSKSVNAKRVASAVSFEMLPPLAMLGTHLTCLKTDFRKGKVRRNNSWAMRRGQERIADTRMHVTKWRTGSARAKGFLSARFAIDSGRPH</sequence>
<reference evidence="2" key="1">
    <citation type="journal article" date="2023" name="G3 (Bethesda)">
        <title>A reference genome for the long-term kleptoplast-retaining sea slug Elysia crispata morphotype clarki.</title>
        <authorList>
            <person name="Eastman K.E."/>
            <person name="Pendleton A.L."/>
            <person name="Shaikh M.A."/>
            <person name="Suttiyut T."/>
            <person name="Ogas R."/>
            <person name="Tomko P."/>
            <person name="Gavelis G."/>
            <person name="Widhalm J.R."/>
            <person name="Wisecaver J.H."/>
        </authorList>
    </citation>
    <scope>NUCLEOTIDE SEQUENCE</scope>
    <source>
        <strain evidence="2">ECLA1</strain>
    </source>
</reference>
<dbReference type="InterPro" id="IPR035234">
    <property type="entry name" value="IgGFc-bd_N"/>
</dbReference>
<keyword evidence="3" id="KW-1185">Reference proteome</keyword>
<gene>
    <name evidence="2" type="ORF">RRG08_004831</name>
</gene>
<name>A0AAE1CSJ6_9GAST</name>
<dbReference type="Pfam" id="PF17517">
    <property type="entry name" value="IgGFc_binding"/>
    <property type="match status" value="1"/>
</dbReference>
<evidence type="ECO:0000313" key="3">
    <source>
        <dbReference type="Proteomes" id="UP001283361"/>
    </source>
</evidence>
<accession>A0AAE1CSJ6</accession>
<feature type="domain" description="IgGFc-binding protein N-terminal" evidence="1">
    <location>
        <begin position="157"/>
        <end position="297"/>
    </location>
</feature>
<evidence type="ECO:0000313" key="2">
    <source>
        <dbReference type="EMBL" id="KAK3732640.1"/>
    </source>
</evidence>
<dbReference type="Proteomes" id="UP001283361">
    <property type="component" value="Unassembled WGS sequence"/>
</dbReference>
<organism evidence="2 3">
    <name type="scientific">Elysia crispata</name>
    <name type="common">lettuce slug</name>
    <dbReference type="NCBI Taxonomy" id="231223"/>
    <lineage>
        <taxon>Eukaryota</taxon>
        <taxon>Metazoa</taxon>
        <taxon>Spiralia</taxon>
        <taxon>Lophotrochozoa</taxon>
        <taxon>Mollusca</taxon>
        <taxon>Gastropoda</taxon>
        <taxon>Heterobranchia</taxon>
        <taxon>Euthyneura</taxon>
        <taxon>Panpulmonata</taxon>
        <taxon>Sacoglossa</taxon>
        <taxon>Placobranchoidea</taxon>
        <taxon>Plakobranchidae</taxon>
        <taxon>Elysia</taxon>
    </lineage>
</organism>
<comment type="caution">
    <text evidence="2">The sequence shown here is derived from an EMBL/GenBank/DDBJ whole genome shotgun (WGS) entry which is preliminary data.</text>
</comment>
<proteinExistence type="predicted"/>
<evidence type="ECO:0000259" key="1">
    <source>
        <dbReference type="Pfam" id="PF17517"/>
    </source>
</evidence>
<dbReference type="EMBL" id="JAWDGP010006947">
    <property type="protein sequence ID" value="KAK3732640.1"/>
    <property type="molecule type" value="Genomic_DNA"/>
</dbReference>
<protein>
    <recommendedName>
        <fullName evidence="1">IgGFc-binding protein N-terminal domain-containing protein</fullName>
    </recommendedName>
</protein>